<dbReference type="OrthoDB" id="7880149at2759"/>
<dbReference type="Proteomes" id="UP000479000">
    <property type="component" value="Unassembled WGS sequence"/>
</dbReference>
<evidence type="ECO:0000313" key="1">
    <source>
        <dbReference type="EMBL" id="CAB0020034.1"/>
    </source>
</evidence>
<sequence length="134" mass="15260">MLKTSRLPLTDKALRAKQFLQKYSSWSSLGENLQKQADPKILLKMLESEYRPRLRPVEEAGRNVSQYIASFVQQAAGGEKPAEGSPADVRAYVDESVRQLEERMEVSLRLQLDALEKRQNEKLDAILQILANKC</sequence>
<gene>
    <name evidence="1" type="ORF">NTEN_LOCUS23649</name>
</gene>
<name>A0A6H5HPV1_9HEMI</name>
<protein>
    <submittedName>
        <fullName evidence="1">Uncharacterized protein</fullName>
    </submittedName>
</protein>
<dbReference type="AlphaFoldDB" id="A0A6H5HPV1"/>
<keyword evidence="2" id="KW-1185">Reference proteome</keyword>
<dbReference type="EMBL" id="CADCXU010034826">
    <property type="protein sequence ID" value="CAB0020034.1"/>
    <property type="molecule type" value="Genomic_DNA"/>
</dbReference>
<accession>A0A6H5HPV1</accession>
<organism evidence="1 2">
    <name type="scientific">Nesidiocoris tenuis</name>
    <dbReference type="NCBI Taxonomy" id="355587"/>
    <lineage>
        <taxon>Eukaryota</taxon>
        <taxon>Metazoa</taxon>
        <taxon>Ecdysozoa</taxon>
        <taxon>Arthropoda</taxon>
        <taxon>Hexapoda</taxon>
        <taxon>Insecta</taxon>
        <taxon>Pterygota</taxon>
        <taxon>Neoptera</taxon>
        <taxon>Paraneoptera</taxon>
        <taxon>Hemiptera</taxon>
        <taxon>Heteroptera</taxon>
        <taxon>Panheteroptera</taxon>
        <taxon>Cimicomorpha</taxon>
        <taxon>Miridae</taxon>
        <taxon>Dicyphina</taxon>
        <taxon>Nesidiocoris</taxon>
    </lineage>
</organism>
<proteinExistence type="predicted"/>
<evidence type="ECO:0000313" key="2">
    <source>
        <dbReference type="Proteomes" id="UP000479000"/>
    </source>
</evidence>
<reference evidence="1 2" key="1">
    <citation type="submission" date="2020-02" db="EMBL/GenBank/DDBJ databases">
        <authorList>
            <person name="Ferguson B K."/>
        </authorList>
    </citation>
    <scope>NUCLEOTIDE SEQUENCE [LARGE SCALE GENOMIC DNA]</scope>
</reference>